<comment type="caution">
    <text evidence="1">The sequence shown here is derived from an EMBL/GenBank/DDBJ whole genome shotgun (WGS) entry which is preliminary data.</text>
</comment>
<dbReference type="PANTHER" id="PTHR28037:SF1">
    <property type="entry name" value="ALCOHOL O-ACETYLTRANSFERASE 1-RELATED"/>
    <property type="match status" value="1"/>
</dbReference>
<organism evidence="1 2">
    <name type="scientific">Limosilactobacillus mucosae</name>
    <name type="common">Lactobacillus mucosae</name>
    <dbReference type="NCBI Taxonomy" id="97478"/>
    <lineage>
        <taxon>Bacteria</taxon>
        <taxon>Bacillati</taxon>
        <taxon>Bacillota</taxon>
        <taxon>Bacilli</taxon>
        <taxon>Lactobacillales</taxon>
        <taxon>Lactobacillaceae</taxon>
        <taxon>Limosilactobacillus</taxon>
    </lineage>
</organism>
<evidence type="ECO:0000313" key="1">
    <source>
        <dbReference type="EMBL" id="MDC2829658.1"/>
    </source>
</evidence>
<dbReference type="AlphaFoldDB" id="A0AAJ1HS31"/>
<dbReference type="InterPro" id="IPR052058">
    <property type="entry name" value="Alcohol_O-acetyltransferase"/>
</dbReference>
<dbReference type="Gene3D" id="3.30.559.30">
    <property type="entry name" value="Nonribosomal peptide synthetase, condensation domain"/>
    <property type="match status" value="1"/>
</dbReference>
<reference evidence="1" key="1">
    <citation type="submission" date="2023-01" db="EMBL/GenBank/DDBJ databases">
        <title>Genome analysis of 13 Lactobacillus isolated from gut of wild boar.</title>
        <authorList>
            <person name="Papp P."/>
            <person name="Libisch B."/>
            <person name="Nagy T."/>
            <person name="Olasz F."/>
        </authorList>
    </citation>
    <scope>NUCLEOTIDE SEQUENCE</scope>
    <source>
        <strain evidence="1">F146</strain>
    </source>
</reference>
<dbReference type="Proteomes" id="UP001220670">
    <property type="component" value="Unassembled WGS sequence"/>
</dbReference>
<protein>
    <recommendedName>
        <fullName evidence="3">Condensation domain-containing protein</fullName>
    </recommendedName>
</protein>
<accession>A0AAJ1HS31</accession>
<dbReference type="InterPro" id="IPR023213">
    <property type="entry name" value="CAT-like_dom_sf"/>
</dbReference>
<dbReference type="RefSeq" id="WP_272208835.1">
    <property type="nucleotide sequence ID" value="NZ_JAQOMV010000011.1"/>
</dbReference>
<proteinExistence type="predicted"/>
<dbReference type="EMBL" id="JAQONE010000021">
    <property type="protein sequence ID" value="MDC2829658.1"/>
    <property type="molecule type" value="Genomic_DNA"/>
</dbReference>
<evidence type="ECO:0008006" key="3">
    <source>
        <dbReference type="Google" id="ProtNLM"/>
    </source>
</evidence>
<evidence type="ECO:0000313" key="2">
    <source>
        <dbReference type="Proteomes" id="UP001220670"/>
    </source>
</evidence>
<gene>
    <name evidence="1" type="ORF">PO250_04975</name>
</gene>
<dbReference type="Gene3D" id="3.30.559.10">
    <property type="entry name" value="Chloramphenicol acetyltransferase-like domain"/>
    <property type="match status" value="1"/>
</dbReference>
<dbReference type="PANTHER" id="PTHR28037">
    <property type="entry name" value="ALCOHOL O-ACETYLTRANSFERASE 1-RELATED"/>
    <property type="match status" value="1"/>
</dbReference>
<dbReference type="SUPFAM" id="SSF52777">
    <property type="entry name" value="CoA-dependent acyltransferases"/>
    <property type="match status" value="2"/>
</dbReference>
<name>A0AAJ1HS31_LIMMU</name>
<sequence>MADPLNILHTVGFDVLYPIVRCEIKFNQPLDAERLENAVVCVTKVVPELMATYDIDKNEFQKLAAPAVSVIHYVQRVDDQAAAELDFETQPQWQIYWSVSENKLVIYGSHILTDGAGFKQLLYLLAACYTKEQPVDIKNHTDIDGIKRLLKQIKSTQLNNDHPRTPLSLPRLCNSANQQRHYQVVHDELDLRQSHHLHYQCRRLGIHLNDAFMAAYGKAIQQYCGVEIISLACPTDMRKFLPADEQKQLRVQNMTGRYNVQIEAPLSESIADTAWHVHRAMNEQKERYAFLGSFRSMLANLANGGSVAKLQQDVQNHYHVRGISYTNLAIIDAEKLNFGDAVPVSCLISGGFREMPKYQIAVSTFRKRINLVANVIGTPQEIWLARAVMNQMKLFLLVI</sequence>